<accession>A0A1F6VGQ8</accession>
<proteinExistence type="predicted"/>
<evidence type="ECO:0000313" key="1">
    <source>
        <dbReference type="EMBL" id="OGI68758.1"/>
    </source>
</evidence>
<dbReference type="Proteomes" id="UP000179076">
    <property type="component" value="Unassembled WGS sequence"/>
</dbReference>
<dbReference type="EMBL" id="MFSP01000038">
    <property type="protein sequence ID" value="OGI68758.1"/>
    <property type="molecule type" value="Genomic_DNA"/>
</dbReference>
<evidence type="ECO:0000313" key="2">
    <source>
        <dbReference type="Proteomes" id="UP000179076"/>
    </source>
</evidence>
<protein>
    <submittedName>
        <fullName evidence="1">Uncharacterized protein</fullName>
    </submittedName>
</protein>
<comment type="caution">
    <text evidence="1">The sequence shown here is derived from an EMBL/GenBank/DDBJ whole genome shotgun (WGS) entry which is preliminary data.</text>
</comment>
<reference evidence="1 2" key="1">
    <citation type="journal article" date="2016" name="Nat. Commun.">
        <title>Thousands of microbial genomes shed light on interconnected biogeochemical processes in an aquifer system.</title>
        <authorList>
            <person name="Anantharaman K."/>
            <person name="Brown C.T."/>
            <person name="Hug L.A."/>
            <person name="Sharon I."/>
            <person name="Castelle C.J."/>
            <person name="Probst A.J."/>
            <person name="Thomas B.C."/>
            <person name="Singh A."/>
            <person name="Wilkins M.J."/>
            <person name="Karaoz U."/>
            <person name="Brodie E.L."/>
            <person name="Williams K.H."/>
            <person name="Hubbard S.S."/>
            <person name="Banfield J.F."/>
        </authorList>
    </citation>
    <scope>NUCLEOTIDE SEQUENCE [LARGE SCALE GENOMIC DNA]</scope>
</reference>
<sequence>MSKRLVFVFLAMLPLLGIAGGDDRVVLLGNSANIAFDEVKAIYFANTVNALLKSCTTATVVRAIPAVSYKGLRVIQASGRIIEAHIFPDSTETYVVKLYTTEKGIMKLHGKYSDHAYQLIAMLELKP</sequence>
<gene>
    <name evidence="1" type="ORF">A2W18_14440</name>
</gene>
<dbReference type="AlphaFoldDB" id="A0A1F6VGQ8"/>
<name>A0A1F6VGQ8_9PROT</name>
<organism evidence="1 2">
    <name type="scientific">Candidatus Muproteobacteria bacterium RBG_16_60_9</name>
    <dbReference type="NCBI Taxonomy" id="1817755"/>
    <lineage>
        <taxon>Bacteria</taxon>
        <taxon>Pseudomonadati</taxon>
        <taxon>Pseudomonadota</taxon>
        <taxon>Candidatus Muproteobacteria</taxon>
    </lineage>
</organism>